<dbReference type="SUPFAM" id="SSF53756">
    <property type="entry name" value="UDP-Glycosyltransferase/glycogen phosphorylase"/>
    <property type="match status" value="1"/>
</dbReference>
<dbReference type="GO" id="GO:0017000">
    <property type="term" value="P:antibiotic biosynthetic process"/>
    <property type="evidence" value="ECO:0007669"/>
    <property type="project" value="UniProtKB-ARBA"/>
</dbReference>
<dbReference type="PANTHER" id="PTHR48050:SF13">
    <property type="entry name" value="STEROL 3-BETA-GLUCOSYLTRANSFERASE UGT80A2"/>
    <property type="match status" value="1"/>
</dbReference>
<dbReference type="InterPro" id="IPR006326">
    <property type="entry name" value="UDPGT_MGT-like"/>
</dbReference>
<reference evidence="5" key="1">
    <citation type="submission" date="2024-01" db="EMBL/GenBank/DDBJ databases">
        <title>The genome sequence of Micromonospora mangrovi CCTCC AA 2012012.</title>
        <authorList>
            <person name="Gao J."/>
        </authorList>
    </citation>
    <scope>NUCLEOTIDE SEQUENCE</scope>
    <source>
        <strain evidence="5">CCTCC AA 2012012</strain>
    </source>
</reference>
<proteinExistence type="inferred from homology"/>
<dbReference type="InterPro" id="IPR002213">
    <property type="entry name" value="UDP_glucos_trans"/>
</dbReference>
<dbReference type="FunFam" id="3.40.50.2000:FF:000072">
    <property type="entry name" value="Glycosyl transferase"/>
    <property type="match status" value="1"/>
</dbReference>
<dbReference type="InterPro" id="IPR010610">
    <property type="entry name" value="EryCIII-like_C"/>
</dbReference>
<comment type="similarity">
    <text evidence="1">Belongs to the UDP-glycosyltransferase family.</text>
</comment>
<feature type="domain" description="Erythromycin biosynthesis protein CIII-like C-terminal" evidence="4">
    <location>
        <begin position="269"/>
        <end position="395"/>
    </location>
</feature>
<dbReference type="Gene3D" id="3.40.50.2000">
    <property type="entry name" value="Glycogen Phosphorylase B"/>
    <property type="match status" value="2"/>
</dbReference>
<evidence type="ECO:0000313" key="5">
    <source>
        <dbReference type="EMBL" id="XBP96106.1"/>
    </source>
</evidence>
<protein>
    <submittedName>
        <fullName evidence="6">Macrolide family glycosyltransferase</fullName>
    </submittedName>
</protein>
<feature type="region of interest" description="Disordered" evidence="3">
    <location>
        <begin position="143"/>
        <end position="165"/>
    </location>
</feature>
<dbReference type="GO" id="GO:0016758">
    <property type="term" value="F:hexosyltransferase activity"/>
    <property type="evidence" value="ECO:0007669"/>
    <property type="project" value="InterPro"/>
</dbReference>
<accession>A0AAU8HK07</accession>
<evidence type="ECO:0000256" key="3">
    <source>
        <dbReference type="SAM" id="MobiDB-lite"/>
    </source>
</evidence>
<dbReference type="PANTHER" id="PTHR48050">
    <property type="entry name" value="STEROL 3-BETA-GLUCOSYLTRANSFERASE"/>
    <property type="match status" value="1"/>
</dbReference>
<sequence length="421" mass="45906">MDADPDRRPTDHAPRHVAVFTFPAYAHIAPAVPMLAELVRRGHRVTCFVVARFAELVAESGAEVVEYESDFPWADGPTGSPVENILAFFAEAVAPLPAAVARLAADRPDLIAHDLAASEAGRILARAWDVPVVQLCPTVASSPGFSMSERQSREVTGPPPEPVDPADPRFAEFIARREKLLADRGLAGVSIDGFGAEHGPNIVFLPREFQLAPETFDERFTFVGPCLTDEPTAGDWTPPADGRDVLLLSLGSSYTPDQAEFLRFCVDTLADGPWHVVLTLGHRVRREDFGPLPDNVEAHQWLRHPQVLRHAAGFVTHAGMGSVMESLFHGVPMVLVPYHVDQRVIAGRTAELDLGRVMRREETSPQKLRTAVEEITGDPRIRAAVARMRDHVHSAGGAARAADAVESLIAAHAHHTDRERS</sequence>
<reference evidence="6" key="2">
    <citation type="submission" date="2024-06" db="EMBL/GenBank/DDBJ databases">
        <title>Micromonospora mangrovi CCTCC AA 2012012 genome sequences.</title>
        <authorList>
            <person name="Gao J."/>
        </authorList>
    </citation>
    <scope>NUCLEOTIDE SEQUENCE</scope>
    <source>
        <strain evidence="6">CCTCC AA 2012012</strain>
    </source>
</reference>
<evidence type="ECO:0000256" key="1">
    <source>
        <dbReference type="ARBA" id="ARBA00009995"/>
    </source>
</evidence>
<dbReference type="CDD" id="cd03784">
    <property type="entry name" value="GT1_Gtf-like"/>
    <property type="match status" value="1"/>
</dbReference>
<dbReference type="InterPro" id="IPR050426">
    <property type="entry name" value="Glycosyltransferase_28"/>
</dbReference>
<evidence type="ECO:0000313" key="6">
    <source>
        <dbReference type="EMBL" id="XCH76810.1"/>
    </source>
</evidence>
<keyword evidence="2" id="KW-0808">Transferase</keyword>
<name>A0AAU8HK07_9ACTN</name>
<evidence type="ECO:0000259" key="4">
    <source>
        <dbReference type="Pfam" id="PF06722"/>
    </source>
</evidence>
<gene>
    <name evidence="6" type="ORF">ABUL08_12170</name>
    <name evidence="5" type="ORF">VK199_12120</name>
</gene>
<evidence type="ECO:0000256" key="2">
    <source>
        <dbReference type="ARBA" id="ARBA00022679"/>
    </source>
</evidence>
<dbReference type="RefSeq" id="WP_350937536.1">
    <property type="nucleotide sequence ID" value="NZ_CP157762.1"/>
</dbReference>
<organism evidence="6">
    <name type="scientific">Micromonospora sp. CCTCC AA 2012012</name>
    <dbReference type="NCBI Taxonomy" id="3111921"/>
    <lineage>
        <taxon>Bacteria</taxon>
        <taxon>Bacillati</taxon>
        <taxon>Actinomycetota</taxon>
        <taxon>Actinomycetes</taxon>
        <taxon>Micromonosporales</taxon>
        <taxon>Micromonosporaceae</taxon>
        <taxon>Micromonospora</taxon>
    </lineage>
</organism>
<dbReference type="NCBIfam" id="TIGR01426">
    <property type="entry name" value="MGT"/>
    <property type="match status" value="1"/>
</dbReference>
<dbReference type="Pfam" id="PF06722">
    <property type="entry name" value="EryCIII-like_C"/>
    <property type="match status" value="1"/>
</dbReference>
<dbReference type="AlphaFoldDB" id="A0AAU8HK07"/>
<dbReference type="EMBL" id="CP159342">
    <property type="protein sequence ID" value="XCH76810.1"/>
    <property type="molecule type" value="Genomic_DNA"/>
</dbReference>
<dbReference type="GO" id="GO:0008194">
    <property type="term" value="F:UDP-glycosyltransferase activity"/>
    <property type="evidence" value="ECO:0007669"/>
    <property type="project" value="InterPro"/>
</dbReference>
<dbReference type="EMBL" id="CP157762">
    <property type="protein sequence ID" value="XBP96106.1"/>
    <property type="molecule type" value="Genomic_DNA"/>
</dbReference>